<dbReference type="Gene3D" id="1.20.1600.10">
    <property type="entry name" value="Outer membrane efflux proteins (OEP)"/>
    <property type="match status" value="1"/>
</dbReference>
<reference evidence="2 3" key="1">
    <citation type="submission" date="2022-12" db="EMBL/GenBank/DDBJ databases">
        <title>Dasania phycosphaerae sp. nov., isolated from particulate material of the south coast of Korea.</title>
        <authorList>
            <person name="Jiang Y."/>
        </authorList>
    </citation>
    <scope>NUCLEOTIDE SEQUENCE [LARGE SCALE GENOMIC DNA]</scope>
    <source>
        <strain evidence="2 3">GY-19</strain>
    </source>
</reference>
<dbReference type="PANTHER" id="PTHR30203">
    <property type="entry name" value="OUTER MEMBRANE CATION EFFLUX PROTEIN"/>
    <property type="match status" value="1"/>
</dbReference>
<accession>A0A9J6RLW7</accession>
<keyword evidence="3" id="KW-1185">Reference proteome</keyword>
<evidence type="ECO:0000256" key="1">
    <source>
        <dbReference type="ARBA" id="ARBA00007613"/>
    </source>
</evidence>
<dbReference type="Proteomes" id="UP001069090">
    <property type="component" value="Unassembled WGS sequence"/>
</dbReference>
<dbReference type="EMBL" id="JAPTGG010000005">
    <property type="protein sequence ID" value="MCZ0865183.1"/>
    <property type="molecule type" value="Genomic_DNA"/>
</dbReference>
<protein>
    <submittedName>
        <fullName evidence="2">TolC family protein</fullName>
    </submittedName>
</protein>
<sequence length="443" mass="48777">MLSIEHGAVVVPRSNRKRLGVGFALIGLLMLPVTSLQAAENTITLQTAIQRTLAKNPSLKVFDFRQQALKGELATAELRPAYELNFEAENFAGSGDLNGFDQAELTISLSSALELGGKRDARVEVVNRGFSRFEAQRQADALDLSGEVTRRFIDVLAAQQRVVLAEKADQLAKEALVAVKTKAKAGASPDAEVKRAEAAAAQAHLTVSAEKKQLSYLNVALGSLWGETKPDFNRAEGDLYRFSKDVTFDTLYERVELNPAIQVFAAEERLKETELRLAKTQSRSDVNWSVGLRRFQETDNTAVVAGFSVPLFSGRRNSGAVRSATAARDVISVQREAALLTMRAQLYRAYSNRQQAIHTVDDLRKNIVPALEQALEGTQQAYERGRYSYVDYVSARQELLSARRTLIDAAAAALRYGADIEQLTAEPLTVEQYSFTNFQGAKQ</sequence>
<comment type="caution">
    <text evidence="2">The sequence shown here is derived from an EMBL/GenBank/DDBJ whole genome shotgun (WGS) entry which is preliminary data.</text>
</comment>
<dbReference type="RefSeq" id="WP_258331332.1">
    <property type="nucleotide sequence ID" value="NZ_JAPTGG010000005.1"/>
</dbReference>
<name>A0A9J6RLW7_9GAMM</name>
<dbReference type="InterPro" id="IPR003423">
    <property type="entry name" value="OMP_efflux"/>
</dbReference>
<comment type="similarity">
    <text evidence="1">Belongs to the outer membrane factor (OMF) (TC 1.B.17) family.</text>
</comment>
<dbReference type="InterPro" id="IPR010131">
    <property type="entry name" value="MdtP/NodT-like"/>
</dbReference>
<dbReference type="PANTHER" id="PTHR30203:SF24">
    <property type="entry name" value="BLR4935 PROTEIN"/>
    <property type="match status" value="1"/>
</dbReference>
<dbReference type="Pfam" id="PF02321">
    <property type="entry name" value="OEP"/>
    <property type="match status" value="2"/>
</dbReference>
<dbReference type="SUPFAM" id="SSF56954">
    <property type="entry name" value="Outer membrane efflux proteins (OEP)"/>
    <property type="match status" value="1"/>
</dbReference>
<gene>
    <name evidence="2" type="ORF">O0V09_08235</name>
</gene>
<dbReference type="AlphaFoldDB" id="A0A9J6RLW7"/>
<evidence type="ECO:0000313" key="2">
    <source>
        <dbReference type="EMBL" id="MCZ0865183.1"/>
    </source>
</evidence>
<dbReference type="GO" id="GO:0015562">
    <property type="term" value="F:efflux transmembrane transporter activity"/>
    <property type="evidence" value="ECO:0007669"/>
    <property type="project" value="InterPro"/>
</dbReference>
<evidence type="ECO:0000313" key="3">
    <source>
        <dbReference type="Proteomes" id="UP001069090"/>
    </source>
</evidence>
<organism evidence="2 3">
    <name type="scientific">Dasania phycosphaerae</name>
    <dbReference type="NCBI Taxonomy" id="2950436"/>
    <lineage>
        <taxon>Bacteria</taxon>
        <taxon>Pseudomonadati</taxon>
        <taxon>Pseudomonadota</taxon>
        <taxon>Gammaproteobacteria</taxon>
        <taxon>Cellvibrionales</taxon>
        <taxon>Spongiibacteraceae</taxon>
        <taxon>Dasania</taxon>
    </lineage>
</organism>
<proteinExistence type="inferred from homology"/>